<keyword evidence="4" id="KW-1185">Reference proteome</keyword>
<proteinExistence type="predicted"/>
<feature type="region of interest" description="Disordered" evidence="1">
    <location>
        <begin position="488"/>
        <end position="511"/>
    </location>
</feature>
<dbReference type="AlphaFoldDB" id="A0A5C3FBL9"/>
<dbReference type="PANTHER" id="PTHR28208:SF3">
    <property type="entry name" value="PHOSPHATIDATE PHOSPHATASE APP1"/>
    <property type="match status" value="1"/>
</dbReference>
<feature type="compositionally biased region" description="Low complexity" evidence="1">
    <location>
        <begin position="9"/>
        <end position="21"/>
    </location>
</feature>
<feature type="compositionally biased region" description="Polar residues" evidence="1">
    <location>
        <begin position="691"/>
        <end position="702"/>
    </location>
</feature>
<reference evidence="3 4" key="1">
    <citation type="submission" date="2018-03" db="EMBL/GenBank/DDBJ databases">
        <authorList>
            <person name="Guldener U."/>
        </authorList>
    </citation>
    <scope>NUCLEOTIDE SEQUENCE [LARGE SCALE GENOMIC DNA]</scope>
    <source>
        <strain evidence="3 4">DAOM196992</strain>
    </source>
</reference>
<accession>A0A5C3FBL9</accession>
<feature type="compositionally biased region" description="Polar residues" evidence="1">
    <location>
        <begin position="119"/>
        <end position="144"/>
    </location>
</feature>
<evidence type="ECO:0000313" key="4">
    <source>
        <dbReference type="Proteomes" id="UP000323386"/>
    </source>
</evidence>
<feature type="region of interest" description="Disordered" evidence="1">
    <location>
        <begin position="315"/>
        <end position="376"/>
    </location>
</feature>
<feature type="compositionally biased region" description="Low complexity" evidence="1">
    <location>
        <begin position="331"/>
        <end position="349"/>
    </location>
</feature>
<feature type="region of interest" description="Disordered" evidence="1">
    <location>
        <begin position="234"/>
        <end position="274"/>
    </location>
</feature>
<protein>
    <submittedName>
        <fullName evidence="3">Related to APP1 - Actin Patch Protein</fullName>
    </submittedName>
</protein>
<dbReference type="InterPro" id="IPR019236">
    <property type="entry name" value="APP1_cat"/>
</dbReference>
<feature type="compositionally biased region" description="Low complexity" evidence="1">
    <location>
        <begin position="35"/>
        <end position="44"/>
    </location>
</feature>
<organism evidence="3 4">
    <name type="scientific">Pseudozyma flocculosa</name>
    <dbReference type="NCBI Taxonomy" id="84751"/>
    <lineage>
        <taxon>Eukaryota</taxon>
        <taxon>Fungi</taxon>
        <taxon>Dikarya</taxon>
        <taxon>Basidiomycota</taxon>
        <taxon>Ustilaginomycotina</taxon>
        <taxon>Ustilaginomycetes</taxon>
        <taxon>Ustilaginales</taxon>
        <taxon>Ustilaginaceae</taxon>
        <taxon>Pseudozyma</taxon>
    </lineage>
</organism>
<dbReference type="GO" id="GO:0030479">
    <property type="term" value="C:actin cortical patch"/>
    <property type="evidence" value="ECO:0007669"/>
    <property type="project" value="TreeGrafter"/>
</dbReference>
<feature type="compositionally biased region" description="Low complexity" evidence="1">
    <location>
        <begin position="366"/>
        <end position="376"/>
    </location>
</feature>
<evidence type="ECO:0000256" key="1">
    <source>
        <dbReference type="SAM" id="MobiDB-lite"/>
    </source>
</evidence>
<feature type="domain" description="Phosphatidate phosphatase APP1 catalytic" evidence="2">
    <location>
        <begin position="527"/>
        <end position="680"/>
    </location>
</feature>
<evidence type="ECO:0000313" key="3">
    <source>
        <dbReference type="EMBL" id="SPO41738.1"/>
    </source>
</evidence>
<evidence type="ECO:0000259" key="2">
    <source>
        <dbReference type="Pfam" id="PF09949"/>
    </source>
</evidence>
<name>A0A5C3FBL9_9BASI</name>
<sequence>MSSRQYAHPSIGGSSSSSGPGDDLDRRQSRNPLRQQQQQQQQQQPPRSGNTMSGYHLRSRAGGLLASGSNFLATRDWQGMASTVKQKVADAGAYTQQQSHRQSFQQDPSARQRNGPRRSMSTSSTATNPAFRPTQPNEGLTSLNALKPGQENPVLLPGWAQRNVARDRHPQSWSAPDAPEDLEDGEIELQISIDGFVAKTLDAPTRSQRLFNQMARQLAALPRLPSTALDSQMWDSSTTLTEEPQDLAAGTSSTPQQQQQQQPSPSREDEPASFRDKAISKLMEGADEETLVRLMENLGAFPTEVSSAEAASKLEGRTLHGPHSQRKDTADAAAAKPSSTASAAASSSSQLDVPGGFSRPSRQNTASSTSSSASTLGGSLFWADRTAEELHRLHRNLGERLRAYWIYRSTHKDVNIEISPVVRGEALRSSGGERVLLAATRLTTDSTGQFSHRLVVPWHMISGFCSFHSSVAPRDIDGVEIRAVLPSPSPSRILEPGTGAPTGNDDDDTRATPWLRYPLTEDGHRKVRVISDIDDTVKQTGVLLGTKRILRNVFVLPFEEVEVPGVAAWYQSMVSMGVGLHYVTNAPLELHRLVSDFFAAVKLPFGHLTLKHYPSGTRSLLASWLEPAGERKRANVVKILDEFRQSQFILIGDSGELDLELYTALAAERPGQVRAIFIRDVSSPRPGDARSPTSTAVPPLSSSSAFGAGLPATGSDADAVGGAGSGGAGETLSKPPAAALPPLQDGVEPALAGSAGGGVGEGANGDLSFFQPSYPPLDPSAAAAAASSASSSSLPLSYPALASKPGGLSDADLKRKQAFQSRLLRATSKLPRTTVFRLFYEGGDVESEALRLVRELQSGTRPADR</sequence>
<feature type="region of interest" description="Disordered" evidence="1">
    <location>
        <begin position="682"/>
        <end position="702"/>
    </location>
</feature>
<dbReference type="PANTHER" id="PTHR28208">
    <property type="entry name" value="PHOSPHATIDATE PHOSPHATASE APP1"/>
    <property type="match status" value="1"/>
</dbReference>
<feature type="region of interest" description="Disordered" evidence="1">
    <location>
        <begin position="717"/>
        <end position="758"/>
    </location>
</feature>
<feature type="region of interest" description="Disordered" evidence="1">
    <location>
        <begin position="1"/>
        <end position="61"/>
    </location>
</feature>
<feature type="compositionally biased region" description="Low complexity" evidence="1">
    <location>
        <begin position="96"/>
        <end position="106"/>
    </location>
</feature>
<feature type="compositionally biased region" description="Low complexity" evidence="1">
    <location>
        <begin position="251"/>
        <end position="265"/>
    </location>
</feature>
<gene>
    <name evidence="3" type="ORF">PSFLO_07220</name>
</gene>
<feature type="region of interest" description="Disordered" evidence="1">
    <location>
        <begin position="82"/>
        <end position="155"/>
    </location>
</feature>
<dbReference type="EMBL" id="OOIP01000031">
    <property type="protein sequence ID" value="SPO41738.1"/>
    <property type="molecule type" value="Genomic_DNA"/>
</dbReference>
<dbReference type="GO" id="GO:0008195">
    <property type="term" value="F:phosphatidate phosphatase activity"/>
    <property type="evidence" value="ECO:0007669"/>
    <property type="project" value="InterPro"/>
</dbReference>
<dbReference type="OrthoDB" id="2117591at2759"/>
<dbReference type="Proteomes" id="UP000323386">
    <property type="component" value="Unassembled WGS sequence"/>
</dbReference>
<dbReference type="InterPro" id="IPR052935">
    <property type="entry name" value="Mg2+_PAP"/>
</dbReference>
<dbReference type="Pfam" id="PF09949">
    <property type="entry name" value="APP1_cat"/>
    <property type="match status" value="1"/>
</dbReference>